<gene>
    <name evidence="1" type="ORF">H2O73_12725</name>
</gene>
<evidence type="ECO:0000313" key="2">
    <source>
        <dbReference type="Proteomes" id="UP000571701"/>
    </source>
</evidence>
<accession>A0A7W2FSA0</accession>
<dbReference type="Proteomes" id="UP000571701">
    <property type="component" value="Unassembled WGS sequence"/>
</dbReference>
<organism evidence="1 2">
    <name type="scientific">Vibrio marinisediminis</name>
    <dbReference type="NCBI Taxonomy" id="2758441"/>
    <lineage>
        <taxon>Bacteria</taxon>
        <taxon>Pseudomonadati</taxon>
        <taxon>Pseudomonadota</taxon>
        <taxon>Gammaproteobacteria</taxon>
        <taxon>Vibrionales</taxon>
        <taxon>Vibrionaceae</taxon>
        <taxon>Vibrio</taxon>
    </lineage>
</organism>
<name>A0A7W2FSA0_9VIBR</name>
<reference evidence="1 2" key="1">
    <citation type="submission" date="2020-07" db="EMBL/GenBank/DDBJ databases">
        <title>Vibrio marinisediminis sp. nov., isolated from marine sediment.</title>
        <authorList>
            <person name="Ji X."/>
        </authorList>
    </citation>
    <scope>NUCLEOTIDE SEQUENCE [LARGE SCALE GENOMIC DNA]</scope>
    <source>
        <strain evidence="1 2">404</strain>
    </source>
</reference>
<dbReference type="EMBL" id="JACFYF010000007">
    <property type="protein sequence ID" value="MBA5763219.1"/>
    <property type="molecule type" value="Genomic_DNA"/>
</dbReference>
<keyword evidence="2" id="KW-1185">Reference proteome</keyword>
<dbReference type="RefSeq" id="WP_182109234.1">
    <property type="nucleotide sequence ID" value="NZ_JACFYF010000007.1"/>
</dbReference>
<comment type="caution">
    <text evidence="1">The sequence shown here is derived from an EMBL/GenBank/DDBJ whole genome shotgun (WGS) entry which is preliminary data.</text>
</comment>
<sequence>MNLIGLQLDAKAKQLVSESFEELDEQDGWLKVPVRIAAQIDSILREEQYVGTVVWFSESDFIEKEIIYTGLAAPTL</sequence>
<proteinExistence type="predicted"/>
<dbReference type="AlphaFoldDB" id="A0A7W2FSA0"/>
<protein>
    <submittedName>
        <fullName evidence="1">Uncharacterized protein</fullName>
    </submittedName>
</protein>
<evidence type="ECO:0000313" key="1">
    <source>
        <dbReference type="EMBL" id="MBA5763219.1"/>
    </source>
</evidence>